<dbReference type="EMBL" id="JBEGDP010000010">
    <property type="protein sequence ID" value="MEQ7847762.1"/>
    <property type="molecule type" value="Genomic_DNA"/>
</dbReference>
<dbReference type="RefSeq" id="WP_349804678.1">
    <property type="nucleotide sequence ID" value="NZ_JBEGDP010000010.1"/>
</dbReference>
<comment type="caution">
    <text evidence="1">The sequence shown here is derived from an EMBL/GenBank/DDBJ whole genome shotgun (WGS) entry which is preliminary data.</text>
</comment>
<name>A0ABV1NZ45_9ACTN</name>
<reference evidence="1 2" key="1">
    <citation type="submission" date="2024-02" db="EMBL/GenBank/DDBJ databases">
        <title>Full genome sequence of Nocardioides kribbensis.</title>
        <authorList>
            <person name="Poletto B.L."/>
            <person name="Silva G."/>
            <person name="Galante D."/>
            <person name="Campos K.R."/>
            <person name="Santos M.B.N."/>
            <person name="Sacchi C.T."/>
        </authorList>
    </citation>
    <scope>NUCLEOTIDE SEQUENCE [LARGE SCALE GENOMIC DNA]</scope>
    <source>
        <strain evidence="1 2">O4R</strain>
    </source>
</reference>
<dbReference type="Proteomes" id="UP001482520">
    <property type="component" value="Unassembled WGS sequence"/>
</dbReference>
<keyword evidence="2" id="KW-1185">Reference proteome</keyword>
<gene>
    <name evidence="1" type="ORF">V6R90_10765</name>
</gene>
<sequence length="127" mass="12932">MTNLDAYFTSLPDRCPGCGFHLKRQQCACAAIAAGASAMTSAIAASPDEAARVEAAIRQLAATGRPFSANDAREIHGVKGGVVGATFGALKSAGVIRCIGGEASTDRGTHGKTVARWVAVESEVRAA</sequence>
<evidence type="ECO:0000313" key="1">
    <source>
        <dbReference type="EMBL" id="MEQ7847762.1"/>
    </source>
</evidence>
<evidence type="ECO:0000313" key="2">
    <source>
        <dbReference type="Proteomes" id="UP001482520"/>
    </source>
</evidence>
<accession>A0ABV1NZ45</accession>
<proteinExistence type="predicted"/>
<protein>
    <submittedName>
        <fullName evidence="1">Uncharacterized protein</fullName>
    </submittedName>
</protein>
<organism evidence="1 2">
    <name type="scientific">Nocardioides kribbensis</name>
    <dbReference type="NCBI Taxonomy" id="305517"/>
    <lineage>
        <taxon>Bacteria</taxon>
        <taxon>Bacillati</taxon>
        <taxon>Actinomycetota</taxon>
        <taxon>Actinomycetes</taxon>
        <taxon>Propionibacteriales</taxon>
        <taxon>Nocardioidaceae</taxon>
        <taxon>Nocardioides</taxon>
    </lineage>
</organism>